<protein>
    <submittedName>
        <fullName evidence="2">Uncharacterized protein</fullName>
    </submittedName>
</protein>
<name>A0A7C9A9D9_OPUST</name>
<dbReference type="EMBL" id="GISG01218530">
    <property type="protein sequence ID" value="MBA4662819.1"/>
    <property type="molecule type" value="Transcribed_RNA"/>
</dbReference>
<proteinExistence type="predicted"/>
<evidence type="ECO:0000256" key="1">
    <source>
        <dbReference type="SAM" id="Phobius"/>
    </source>
</evidence>
<reference evidence="2" key="2">
    <citation type="submission" date="2020-07" db="EMBL/GenBank/DDBJ databases">
        <authorList>
            <person name="Vera ALvarez R."/>
            <person name="Arias-Moreno D.M."/>
            <person name="Jimenez-Jacinto V."/>
            <person name="Jimenez-Bremont J.F."/>
            <person name="Swaminathan K."/>
            <person name="Moose S.P."/>
            <person name="Guerrero-Gonzalez M.L."/>
            <person name="Marino-Ramirez L."/>
            <person name="Landsman D."/>
            <person name="Rodriguez-Kessler M."/>
            <person name="Delgado-Sanchez P."/>
        </authorList>
    </citation>
    <scope>NUCLEOTIDE SEQUENCE</scope>
    <source>
        <tissue evidence="2">Cladode</tissue>
    </source>
</reference>
<reference evidence="2" key="1">
    <citation type="journal article" date="2013" name="J. Plant Res.">
        <title>Effect of fungi and light on seed germination of three Opuntia species from semiarid lands of central Mexico.</title>
        <authorList>
            <person name="Delgado-Sanchez P."/>
            <person name="Jimenez-Bremont J.F."/>
            <person name="Guerrero-Gonzalez Mde L."/>
            <person name="Flores J."/>
        </authorList>
    </citation>
    <scope>NUCLEOTIDE SEQUENCE</scope>
    <source>
        <tissue evidence="2">Cladode</tissue>
    </source>
</reference>
<dbReference type="AlphaFoldDB" id="A0A7C9A9D9"/>
<dbReference type="EMBL" id="GISG01218528">
    <property type="protein sequence ID" value="MBA4662818.1"/>
    <property type="molecule type" value="Transcribed_RNA"/>
</dbReference>
<keyword evidence="1" id="KW-0812">Transmembrane</keyword>
<accession>A0A7C9A9D9</accession>
<sequence length="129" mass="14980">MIHQALKLHIKQDKNTNSTPSFFLWFSRGGMRWLPQAAKLIKPTVFRDVGSPIRGQTRERNPTHCLHDSQSILGRQWRIPPALVFFECPPHRPIRFCSPPFLLLFLFVFLAFSVLLTFAAQIHRPHPVL</sequence>
<organism evidence="2">
    <name type="scientific">Opuntia streptacantha</name>
    <name type="common">Prickly pear cactus</name>
    <name type="synonym">Opuntia cardona</name>
    <dbReference type="NCBI Taxonomy" id="393608"/>
    <lineage>
        <taxon>Eukaryota</taxon>
        <taxon>Viridiplantae</taxon>
        <taxon>Streptophyta</taxon>
        <taxon>Embryophyta</taxon>
        <taxon>Tracheophyta</taxon>
        <taxon>Spermatophyta</taxon>
        <taxon>Magnoliopsida</taxon>
        <taxon>eudicotyledons</taxon>
        <taxon>Gunneridae</taxon>
        <taxon>Pentapetalae</taxon>
        <taxon>Caryophyllales</taxon>
        <taxon>Cactineae</taxon>
        <taxon>Cactaceae</taxon>
        <taxon>Opuntioideae</taxon>
        <taxon>Opuntia</taxon>
    </lineage>
</organism>
<evidence type="ECO:0000313" key="2">
    <source>
        <dbReference type="EMBL" id="MBA4662818.1"/>
    </source>
</evidence>
<feature type="transmembrane region" description="Helical" evidence="1">
    <location>
        <begin position="101"/>
        <end position="122"/>
    </location>
</feature>
<keyword evidence="1" id="KW-1133">Transmembrane helix</keyword>
<keyword evidence="1" id="KW-0472">Membrane</keyword>